<dbReference type="GO" id="GO:0051400">
    <property type="term" value="F:BH domain binding"/>
    <property type="evidence" value="ECO:0007669"/>
    <property type="project" value="TreeGrafter"/>
</dbReference>
<name>H2DL18_SCHMD</name>
<dbReference type="PANTHER" id="PTHR11256:SF48">
    <property type="entry name" value="BCL-2-RELATED OVARIAN KILLER PROTEIN"/>
    <property type="match status" value="1"/>
</dbReference>
<feature type="transmembrane region" description="Helical" evidence="7">
    <location>
        <begin position="224"/>
        <end position="245"/>
    </location>
</feature>
<dbReference type="PANTHER" id="PTHR11256">
    <property type="entry name" value="BCL-2 RELATED"/>
    <property type="match status" value="1"/>
</dbReference>
<dbReference type="InterPro" id="IPR046371">
    <property type="entry name" value="Bcl-2_BH1-3"/>
</dbReference>
<feature type="domain" description="Bcl-2 Bcl-2 homology region 1-3" evidence="8">
    <location>
        <begin position="100"/>
        <end position="207"/>
    </location>
</feature>
<keyword evidence="3 7" id="KW-0812">Transmembrane</keyword>
<evidence type="ECO:0000256" key="1">
    <source>
        <dbReference type="ARBA" id="ARBA00004167"/>
    </source>
</evidence>
<dbReference type="Gene3D" id="1.10.437.10">
    <property type="entry name" value="Blc2-like"/>
    <property type="match status" value="1"/>
</dbReference>
<evidence type="ECO:0000256" key="7">
    <source>
        <dbReference type="SAM" id="Phobius"/>
    </source>
</evidence>
<sequence>MSIDIIHSWYEKCIPKKPKDPPTPEEVITNGHQICKTFIGNKLKKLNLIKPDNVRSPNLKKHSFGILAYQGVNVISHFMLGPNSAAQATENFKTSCAEFQEIAVQLESMYPDLYKNVASQMGINVGWEQQKISEVFLQFSNELLCKSGESEPQIYWAKIISLLCIGAGLAVDCAKNGKWDTIPKIIDTFDRIVAQILMTWIISQNGWNIPPELKPDKFSRLKKYFLIFNTFLAIFAAILLVAWRFY</sequence>
<dbReference type="InterPro" id="IPR002475">
    <property type="entry name" value="Bcl2-like"/>
</dbReference>
<dbReference type="GO" id="GO:0001836">
    <property type="term" value="P:release of cytochrome c from mitochondria"/>
    <property type="evidence" value="ECO:0007669"/>
    <property type="project" value="TreeGrafter"/>
</dbReference>
<dbReference type="SUPFAM" id="SSF56854">
    <property type="entry name" value="Bcl-2 inhibitors of programmed cell death"/>
    <property type="match status" value="1"/>
</dbReference>
<comment type="subcellular location">
    <subcellularLocation>
        <location evidence="1">Membrane</location>
        <topology evidence="1">Single-pass membrane protein</topology>
    </subcellularLocation>
</comment>
<dbReference type="OrthoDB" id="6021377at2759"/>
<dbReference type="GO" id="GO:0097192">
    <property type="term" value="P:extrinsic apoptotic signaling pathway in absence of ligand"/>
    <property type="evidence" value="ECO:0007669"/>
    <property type="project" value="TreeGrafter"/>
</dbReference>
<evidence type="ECO:0000256" key="2">
    <source>
        <dbReference type="ARBA" id="ARBA00009458"/>
    </source>
</evidence>
<dbReference type="AlphaFoldDB" id="H2DL18"/>
<keyword evidence="4" id="KW-0053">Apoptosis</keyword>
<dbReference type="GO" id="GO:0042981">
    <property type="term" value="P:regulation of apoptotic process"/>
    <property type="evidence" value="ECO:0007669"/>
    <property type="project" value="InterPro"/>
</dbReference>
<dbReference type="GO" id="GO:0005741">
    <property type="term" value="C:mitochondrial outer membrane"/>
    <property type="evidence" value="ECO:0007669"/>
    <property type="project" value="TreeGrafter"/>
</dbReference>
<keyword evidence="5 7" id="KW-1133">Transmembrane helix</keyword>
<evidence type="ECO:0000256" key="6">
    <source>
        <dbReference type="ARBA" id="ARBA00023136"/>
    </source>
</evidence>
<evidence type="ECO:0000256" key="4">
    <source>
        <dbReference type="ARBA" id="ARBA00022703"/>
    </source>
</evidence>
<dbReference type="GO" id="GO:0008630">
    <property type="term" value="P:intrinsic apoptotic signaling pathway in response to DNA damage"/>
    <property type="evidence" value="ECO:0007669"/>
    <property type="project" value="TreeGrafter"/>
</dbReference>
<dbReference type="InterPro" id="IPR036834">
    <property type="entry name" value="Bcl-2-like_sf"/>
</dbReference>
<proteinExistence type="evidence at transcript level"/>
<reference evidence="9" key="1">
    <citation type="journal article" date="2012" name="Proc. Natl. Acad. Sci. U.S.A.">
        <title>Mitochondrial pathway of apoptosis is ancestral in metazoans.</title>
        <authorList>
            <person name="Bender C.E."/>
            <person name="Fitzgerald P."/>
            <person name="Tait S.W."/>
            <person name="Llambi F."/>
            <person name="McStay G.P."/>
            <person name="Tupper D.O."/>
            <person name="Pellettieri J."/>
            <person name="Sanchez Alvarado A."/>
            <person name="Salvesen G.S."/>
            <person name="Green D.R."/>
        </authorList>
    </citation>
    <scope>NUCLEOTIDE SEQUENCE</scope>
</reference>
<evidence type="ECO:0000256" key="3">
    <source>
        <dbReference type="ARBA" id="ARBA00022692"/>
    </source>
</evidence>
<keyword evidence="6 7" id="KW-0472">Membrane</keyword>
<accession>H2DL18</accession>
<dbReference type="InterPro" id="IPR026298">
    <property type="entry name" value="Bcl-2_fam"/>
</dbReference>
<evidence type="ECO:0000259" key="8">
    <source>
        <dbReference type="Pfam" id="PF00452"/>
    </source>
</evidence>
<evidence type="ECO:0000313" key="9">
    <source>
        <dbReference type="EMBL" id="AEX93480.1"/>
    </source>
</evidence>
<dbReference type="EMBL" id="JN621814">
    <property type="protein sequence ID" value="AEX93480.1"/>
    <property type="molecule type" value="mRNA"/>
</dbReference>
<dbReference type="Pfam" id="PF00452">
    <property type="entry name" value="Bcl-2"/>
    <property type="match status" value="1"/>
</dbReference>
<comment type="similarity">
    <text evidence="2">Belongs to the Bcl-2 family.</text>
</comment>
<protein>
    <submittedName>
        <fullName evidence="9">Bok-2</fullName>
    </submittedName>
</protein>
<organism evidence="9">
    <name type="scientific">Schmidtea mediterranea</name>
    <name type="common">Freshwater planarian flatworm</name>
    <dbReference type="NCBI Taxonomy" id="79327"/>
    <lineage>
        <taxon>Eukaryota</taxon>
        <taxon>Metazoa</taxon>
        <taxon>Spiralia</taxon>
        <taxon>Lophotrochozoa</taxon>
        <taxon>Platyhelminthes</taxon>
        <taxon>Rhabditophora</taxon>
        <taxon>Seriata</taxon>
        <taxon>Tricladida</taxon>
        <taxon>Continenticola</taxon>
        <taxon>Geoplanoidea</taxon>
        <taxon>Dugesiidae</taxon>
        <taxon>Schmidtea</taxon>
    </lineage>
</organism>
<dbReference type="PROSITE" id="PS50062">
    <property type="entry name" value="BCL2_FAMILY"/>
    <property type="match status" value="1"/>
</dbReference>
<evidence type="ECO:0000256" key="5">
    <source>
        <dbReference type="ARBA" id="ARBA00022989"/>
    </source>
</evidence>